<gene>
    <name evidence="1" type="ORF">DPMN_123200</name>
</gene>
<dbReference type="EMBL" id="JAIWYP010000005">
    <property type="protein sequence ID" value="KAH3821436.1"/>
    <property type="molecule type" value="Genomic_DNA"/>
</dbReference>
<evidence type="ECO:0000313" key="1">
    <source>
        <dbReference type="EMBL" id="KAH3821436.1"/>
    </source>
</evidence>
<dbReference type="Proteomes" id="UP000828390">
    <property type="component" value="Unassembled WGS sequence"/>
</dbReference>
<name>A0A9D4JRA9_DREPO</name>
<proteinExistence type="predicted"/>
<evidence type="ECO:0000313" key="2">
    <source>
        <dbReference type="Proteomes" id="UP000828390"/>
    </source>
</evidence>
<reference evidence="1" key="1">
    <citation type="journal article" date="2019" name="bioRxiv">
        <title>The Genome of the Zebra Mussel, Dreissena polymorpha: A Resource for Invasive Species Research.</title>
        <authorList>
            <person name="McCartney M.A."/>
            <person name="Auch B."/>
            <person name="Kono T."/>
            <person name="Mallez S."/>
            <person name="Zhang Y."/>
            <person name="Obille A."/>
            <person name="Becker A."/>
            <person name="Abrahante J.E."/>
            <person name="Garbe J."/>
            <person name="Badalamenti J.P."/>
            <person name="Herman A."/>
            <person name="Mangelson H."/>
            <person name="Liachko I."/>
            <person name="Sullivan S."/>
            <person name="Sone E.D."/>
            <person name="Koren S."/>
            <person name="Silverstein K.A.T."/>
            <person name="Beckman K.B."/>
            <person name="Gohl D.M."/>
        </authorList>
    </citation>
    <scope>NUCLEOTIDE SEQUENCE</scope>
    <source>
        <strain evidence="1">Duluth1</strain>
        <tissue evidence="1">Whole animal</tissue>
    </source>
</reference>
<sequence>MSPHESLDVLLLLGVVDVNKMTSTQCSGLLSVTPNLQVTEQSIKTVTKLCN</sequence>
<dbReference type="AlphaFoldDB" id="A0A9D4JRA9"/>
<organism evidence="1 2">
    <name type="scientific">Dreissena polymorpha</name>
    <name type="common">Zebra mussel</name>
    <name type="synonym">Mytilus polymorpha</name>
    <dbReference type="NCBI Taxonomy" id="45954"/>
    <lineage>
        <taxon>Eukaryota</taxon>
        <taxon>Metazoa</taxon>
        <taxon>Spiralia</taxon>
        <taxon>Lophotrochozoa</taxon>
        <taxon>Mollusca</taxon>
        <taxon>Bivalvia</taxon>
        <taxon>Autobranchia</taxon>
        <taxon>Heteroconchia</taxon>
        <taxon>Euheterodonta</taxon>
        <taxon>Imparidentia</taxon>
        <taxon>Neoheterodontei</taxon>
        <taxon>Myida</taxon>
        <taxon>Dreissenoidea</taxon>
        <taxon>Dreissenidae</taxon>
        <taxon>Dreissena</taxon>
    </lineage>
</organism>
<protein>
    <submittedName>
        <fullName evidence="1">Uncharacterized protein</fullName>
    </submittedName>
</protein>
<accession>A0A9D4JRA9</accession>
<keyword evidence="2" id="KW-1185">Reference proteome</keyword>
<comment type="caution">
    <text evidence="1">The sequence shown here is derived from an EMBL/GenBank/DDBJ whole genome shotgun (WGS) entry which is preliminary data.</text>
</comment>
<reference evidence="1" key="2">
    <citation type="submission" date="2020-11" db="EMBL/GenBank/DDBJ databases">
        <authorList>
            <person name="McCartney M.A."/>
            <person name="Auch B."/>
            <person name="Kono T."/>
            <person name="Mallez S."/>
            <person name="Becker A."/>
            <person name="Gohl D.M."/>
            <person name="Silverstein K.A.T."/>
            <person name="Koren S."/>
            <person name="Bechman K.B."/>
            <person name="Herman A."/>
            <person name="Abrahante J.E."/>
            <person name="Garbe J."/>
        </authorList>
    </citation>
    <scope>NUCLEOTIDE SEQUENCE</scope>
    <source>
        <strain evidence="1">Duluth1</strain>
        <tissue evidence="1">Whole animal</tissue>
    </source>
</reference>